<dbReference type="SMART" id="SM00987">
    <property type="entry name" value="UreE_C"/>
    <property type="match status" value="1"/>
</dbReference>
<dbReference type="PANTHER" id="PTHR33693:SF9">
    <property type="entry name" value="TYPE-4 URACIL-DNA GLYCOSYLASE"/>
    <property type="match status" value="1"/>
</dbReference>
<comment type="similarity">
    <text evidence="1">Belongs to the uracil-DNA glycosylase (UDG) superfamily. Type 4 (UDGa) family.</text>
</comment>
<dbReference type="CDD" id="cd10030">
    <property type="entry name" value="UDG-F4_TTUDGA_SPO1dp_like"/>
    <property type="match status" value="1"/>
</dbReference>
<keyword evidence="4" id="KW-0479">Metal-binding</keyword>
<proteinExistence type="inferred from homology"/>
<dbReference type="NCBIfam" id="TIGR00758">
    <property type="entry name" value="UDG_fam4"/>
    <property type="match status" value="1"/>
</dbReference>
<sequence length="288" mass="30004">MGLGWPQTVLLGRATPAVAPALAPAAAGPAPSASSAPAAQAPVPPPIRPPAHSLQPRTPQAPERPAAVVQVEAVRSPAPAAPAAPEAPDLGSRPSSALSGLDWPALEAAVAGCERCGLCRSRRQTVFGAGVRQASWMLVGEAPGEQEDLRGEPFVGPAGALLDAMLASIGRSREADAGQPVYIANTLKCRPPGNRNPTPEELAQCRPYLDRQIELVAPRLILALGRFAAQAVLGVDEPIGKLRGRVHRRGQTPVIVSYHPSYLLRQPGEKAKAWEDLCLAAAQDPQGD</sequence>
<reference evidence="12 13" key="1">
    <citation type="submission" date="2020-02" db="EMBL/GenBank/DDBJ databases">
        <title>Ideonella bacterium strain TBM-1.</title>
        <authorList>
            <person name="Chen W.-M."/>
        </authorList>
    </citation>
    <scope>NUCLEOTIDE SEQUENCE [LARGE SCALE GENOMIC DNA]</scope>
    <source>
        <strain evidence="12 13">TBM-1</strain>
    </source>
</reference>
<dbReference type="InterPro" id="IPR005122">
    <property type="entry name" value="Uracil-DNA_glycosylase-like"/>
</dbReference>
<dbReference type="InterPro" id="IPR036895">
    <property type="entry name" value="Uracil-DNA_glycosylase-like_sf"/>
</dbReference>
<dbReference type="EMBL" id="JAAGOH010000007">
    <property type="protein sequence ID" value="NDY91153.1"/>
    <property type="molecule type" value="Genomic_DNA"/>
</dbReference>
<evidence type="ECO:0000256" key="10">
    <source>
        <dbReference type="SAM" id="MobiDB-lite"/>
    </source>
</evidence>
<protein>
    <recommendedName>
        <fullName evidence="2">Type-4 uracil-DNA glycosylase</fullName>
    </recommendedName>
</protein>
<keyword evidence="9" id="KW-0234">DNA repair</keyword>
<dbReference type="AlphaFoldDB" id="A0A7C9PGA0"/>
<dbReference type="SUPFAM" id="SSF52141">
    <property type="entry name" value="Uracil-DNA glycosylase-like"/>
    <property type="match status" value="1"/>
</dbReference>
<feature type="region of interest" description="Disordered" evidence="10">
    <location>
        <begin position="22"/>
        <end position="96"/>
    </location>
</feature>
<gene>
    <name evidence="12" type="ORF">G3A44_08095</name>
</gene>
<dbReference type="SMART" id="SM00986">
    <property type="entry name" value="UDG"/>
    <property type="match status" value="1"/>
</dbReference>
<evidence type="ECO:0000256" key="9">
    <source>
        <dbReference type="ARBA" id="ARBA00023204"/>
    </source>
</evidence>
<evidence type="ECO:0000313" key="13">
    <source>
        <dbReference type="Proteomes" id="UP000484255"/>
    </source>
</evidence>
<keyword evidence="5" id="KW-0227">DNA damage</keyword>
<dbReference type="PANTHER" id="PTHR33693">
    <property type="entry name" value="TYPE-5 URACIL-DNA GLYCOSYLASE"/>
    <property type="match status" value="1"/>
</dbReference>
<dbReference type="Proteomes" id="UP000484255">
    <property type="component" value="Unassembled WGS sequence"/>
</dbReference>
<feature type="compositionally biased region" description="Low complexity" evidence="10">
    <location>
        <begin position="77"/>
        <end position="88"/>
    </location>
</feature>
<dbReference type="InterPro" id="IPR005273">
    <property type="entry name" value="Ura-DNA_glyco_family4"/>
</dbReference>
<evidence type="ECO:0000259" key="11">
    <source>
        <dbReference type="SMART" id="SM00986"/>
    </source>
</evidence>
<keyword evidence="3" id="KW-0004">4Fe-4S</keyword>
<comment type="caution">
    <text evidence="12">The sequence shown here is derived from an EMBL/GenBank/DDBJ whole genome shotgun (WGS) entry which is preliminary data.</text>
</comment>
<keyword evidence="7" id="KW-0408">Iron</keyword>
<evidence type="ECO:0000256" key="8">
    <source>
        <dbReference type="ARBA" id="ARBA00023014"/>
    </source>
</evidence>
<dbReference type="GO" id="GO:0097506">
    <property type="term" value="F:deaminated base DNA N-glycosylase activity"/>
    <property type="evidence" value="ECO:0007669"/>
    <property type="project" value="UniProtKB-ARBA"/>
</dbReference>
<evidence type="ECO:0000256" key="3">
    <source>
        <dbReference type="ARBA" id="ARBA00022485"/>
    </source>
</evidence>
<keyword evidence="13" id="KW-1185">Reference proteome</keyword>
<dbReference type="Pfam" id="PF03167">
    <property type="entry name" value="UDG"/>
    <property type="match status" value="1"/>
</dbReference>
<evidence type="ECO:0000256" key="4">
    <source>
        <dbReference type="ARBA" id="ARBA00022723"/>
    </source>
</evidence>
<evidence type="ECO:0000313" key="12">
    <source>
        <dbReference type="EMBL" id="NDY91153.1"/>
    </source>
</evidence>
<feature type="compositionally biased region" description="Low complexity" evidence="10">
    <location>
        <begin position="22"/>
        <end position="41"/>
    </location>
</feature>
<keyword evidence="6" id="KW-0378">Hydrolase</keyword>
<evidence type="ECO:0000256" key="7">
    <source>
        <dbReference type="ARBA" id="ARBA00023004"/>
    </source>
</evidence>
<evidence type="ECO:0000256" key="6">
    <source>
        <dbReference type="ARBA" id="ARBA00022801"/>
    </source>
</evidence>
<name>A0A7C9PGA0_9BURK</name>
<dbReference type="GO" id="GO:0051539">
    <property type="term" value="F:4 iron, 4 sulfur cluster binding"/>
    <property type="evidence" value="ECO:0007669"/>
    <property type="project" value="UniProtKB-KW"/>
</dbReference>
<keyword evidence="8" id="KW-0411">Iron-sulfur</keyword>
<dbReference type="Gene3D" id="3.40.470.10">
    <property type="entry name" value="Uracil-DNA glycosylase-like domain"/>
    <property type="match status" value="1"/>
</dbReference>
<evidence type="ECO:0000256" key="5">
    <source>
        <dbReference type="ARBA" id="ARBA00022763"/>
    </source>
</evidence>
<dbReference type="GO" id="GO:0046872">
    <property type="term" value="F:metal ion binding"/>
    <property type="evidence" value="ECO:0007669"/>
    <property type="project" value="UniProtKB-KW"/>
</dbReference>
<evidence type="ECO:0000256" key="1">
    <source>
        <dbReference type="ARBA" id="ARBA00006521"/>
    </source>
</evidence>
<dbReference type="GO" id="GO:0006281">
    <property type="term" value="P:DNA repair"/>
    <property type="evidence" value="ECO:0007669"/>
    <property type="project" value="UniProtKB-KW"/>
</dbReference>
<accession>A0A7C9PGA0</accession>
<dbReference type="InterPro" id="IPR051536">
    <property type="entry name" value="UDG_Type-4/5"/>
</dbReference>
<feature type="domain" description="Uracil-DNA glycosylase-like" evidence="11">
    <location>
        <begin position="127"/>
        <end position="278"/>
    </location>
</feature>
<organism evidence="12 13">
    <name type="scientific">Ideonella livida</name>
    <dbReference type="NCBI Taxonomy" id="2707176"/>
    <lineage>
        <taxon>Bacteria</taxon>
        <taxon>Pseudomonadati</taxon>
        <taxon>Pseudomonadota</taxon>
        <taxon>Betaproteobacteria</taxon>
        <taxon>Burkholderiales</taxon>
        <taxon>Sphaerotilaceae</taxon>
        <taxon>Ideonella</taxon>
    </lineage>
</organism>
<evidence type="ECO:0000256" key="2">
    <source>
        <dbReference type="ARBA" id="ARBA00019403"/>
    </source>
</evidence>